<sequence length="281" mass="32968">MPKVREGVKYEKQYTEENVSSALEAIENRMSQRKASETFNIPRQTLQFRKSSKCTNKTTLGPSTVLTSEEKSILEEWIVTSHKKSFSVRKLDIQASVKEFLDAKLRENPFHENLPGDEELAKVDTIKNGFRASGLFPWNASVIDYTKCLELRTKITTGKHQDNDMQEMPFISYLQFKNIVGEERINLFEQIEKFDNQSNDEFILLYKIHRGYRKNETTNSTADIENTPERKGKKGTKRVPFVLTSSNWRKLQIEKLELEKQEQERKETRKTKRLLKHDEKQ</sequence>
<feature type="region of interest" description="Disordered" evidence="2">
    <location>
        <begin position="260"/>
        <end position="281"/>
    </location>
</feature>
<organism evidence="4 5">
    <name type="scientific">Ignelater luminosus</name>
    <name type="common">Cucubano</name>
    <name type="synonym">Pyrophorus luminosus</name>
    <dbReference type="NCBI Taxonomy" id="2038154"/>
    <lineage>
        <taxon>Eukaryota</taxon>
        <taxon>Metazoa</taxon>
        <taxon>Ecdysozoa</taxon>
        <taxon>Arthropoda</taxon>
        <taxon>Hexapoda</taxon>
        <taxon>Insecta</taxon>
        <taxon>Pterygota</taxon>
        <taxon>Neoptera</taxon>
        <taxon>Endopterygota</taxon>
        <taxon>Coleoptera</taxon>
        <taxon>Polyphaga</taxon>
        <taxon>Elateriformia</taxon>
        <taxon>Elateroidea</taxon>
        <taxon>Elateridae</taxon>
        <taxon>Agrypninae</taxon>
        <taxon>Pyrophorini</taxon>
        <taxon>Ignelater</taxon>
    </lineage>
</organism>
<dbReference type="InterPro" id="IPR009057">
    <property type="entry name" value="Homeodomain-like_sf"/>
</dbReference>
<keyword evidence="5" id="KW-1185">Reference proteome</keyword>
<evidence type="ECO:0000256" key="2">
    <source>
        <dbReference type="SAM" id="MobiDB-lite"/>
    </source>
</evidence>
<dbReference type="Gene3D" id="1.10.10.60">
    <property type="entry name" value="Homeodomain-like"/>
    <property type="match status" value="1"/>
</dbReference>
<comment type="caution">
    <text evidence="4">The sequence shown here is derived from an EMBL/GenBank/DDBJ whole genome shotgun (WGS) entry which is preliminary data.</text>
</comment>
<dbReference type="GO" id="GO:0005634">
    <property type="term" value="C:nucleus"/>
    <property type="evidence" value="ECO:0007669"/>
    <property type="project" value="UniProtKB-SubCell"/>
</dbReference>
<reference evidence="4" key="1">
    <citation type="submission" date="2019-08" db="EMBL/GenBank/DDBJ databases">
        <title>The genome of the North American firefly Photinus pyralis.</title>
        <authorList>
            <consortium name="Photinus pyralis genome working group"/>
            <person name="Fallon T.R."/>
            <person name="Sander Lower S.E."/>
            <person name="Weng J.-K."/>
        </authorList>
    </citation>
    <scope>NUCLEOTIDE SEQUENCE</scope>
    <source>
        <strain evidence="4">TRF0915ILg1</strain>
        <tissue evidence="4">Whole body</tissue>
    </source>
</reference>
<dbReference type="GO" id="GO:0003677">
    <property type="term" value="F:DNA binding"/>
    <property type="evidence" value="ECO:0007669"/>
    <property type="project" value="InterPro"/>
</dbReference>
<dbReference type="Pfam" id="PF05225">
    <property type="entry name" value="HTH_psq"/>
    <property type="match status" value="1"/>
</dbReference>
<evidence type="ECO:0000256" key="1">
    <source>
        <dbReference type="ARBA" id="ARBA00004123"/>
    </source>
</evidence>
<evidence type="ECO:0000313" key="5">
    <source>
        <dbReference type="Proteomes" id="UP000801492"/>
    </source>
</evidence>
<protein>
    <recommendedName>
        <fullName evidence="3">HTH psq-type domain-containing protein</fullName>
    </recommendedName>
</protein>
<feature type="domain" description="HTH psq-type" evidence="3">
    <location>
        <begin position="15"/>
        <end position="53"/>
    </location>
</feature>
<proteinExistence type="predicted"/>
<dbReference type="AlphaFoldDB" id="A0A8K0CHC9"/>
<gene>
    <name evidence="4" type="ORF">ILUMI_22165</name>
</gene>
<dbReference type="SUPFAM" id="SSF46689">
    <property type="entry name" value="Homeodomain-like"/>
    <property type="match status" value="1"/>
</dbReference>
<dbReference type="OrthoDB" id="6756758at2759"/>
<evidence type="ECO:0000313" key="4">
    <source>
        <dbReference type="EMBL" id="KAF2884047.1"/>
    </source>
</evidence>
<dbReference type="InterPro" id="IPR007889">
    <property type="entry name" value="HTH_Psq"/>
</dbReference>
<dbReference type="EMBL" id="VTPC01090244">
    <property type="protein sequence ID" value="KAF2884047.1"/>
    <property type="molecule type" value="Genomic_DNA"/>
</dbReference>
<evidence type="ECO:0000259" key="3">
    <source>
        <dbReference type="Pfam" id="PF05225"/>
    </source>
</evidence>
<name>A0A8K0CHC9_IGNLU</name>
<dbReference type="Proteomes" id="UP000801492">
    <property type="component" value="Unassembled WGS sequence"/>
</dbReference>
<feature type="region of interest" description="Disordered" evidence="2">
    <location>
        <begin position="217"/>
        <end position="238"/>
    </location>
</feature>
<comment type="subcellular location">
    <subcellularLocation>
        <location evidence="1">Nucleus</location>
    </subcellularLocation>
</comment>
<accession>A0A8K0CHC9</accession>